<keyword evidence="3" id="KW-1185">Reference proteome</keyword>
<name>A0ABR4DK52_9PEZI</name>
<proteinExistence type="predicted"/>
<evidence type="ECO:0000256" key="1">
    <source>
        <dbReference type="SAM" id="MobiDB-lite"/>
    </source>
</evidence>
<evidence type="ECO:0000313" key="3">
    <source>
        <dbReference type="Proteomes" id="UP001600064"/>
    </source>
</evidence>
<dbReference type="RefSeq" id="XP_070869249.1">
    <property type="nucleotide sequence ID" value="XM_071009009.1"/>
</dbReference>
<comment type="caution">
    <text evidence="2">The sequence shown here is derived from an EMBL/GenBank/DDBJ whole genome shotgun (WGS) entry which is preliminary data.</text>
</comment>
<dbReference type="EMBL" id="JAZGUE010000002">
    <property type="protein sequence ID" value="KAL2270525.1"/>
    <property type="molecule type" value="Genomic_DNA"/>
</dbReference>
<dbReference type="GeneID" id="98123653"/>
<gene>
    <name evidence="2" type="ORF">VTJ83DRAFT_2709</name>
</gene>
<sequence>MSLQSNRSPASAEAPSHFHCSIFLSGLSSTLASAGYFETWESTTPDPRIQTLLVNLPHGRNRKARIVRYMHQRHEHGGTSAEITPSYVQHALGLWECPTAFVFVYNPGTYLEYGMEQLKQAIHLYRTWQACRGFWILIHGPPGREREAASVVRFREALAKCEDLTGILEPSGGLGEAVLQMNGILDACHLVAATILRNARAILPGKLDAEELARAMSGQEFRESFLAGNMPAWQHHNYLRGAYVTLLEPQNKERSLLDVATVFAAKLRDARQKHCRYPMKPEHRTLTVFWLYHLRAAIEAIEKYEGQYQLLDRFDSVFRFIPDLASKWMPLAYFSRDLLESEQAATFWMLPDLRDLGAQDPGCVSEKGLDPPPNESERLLYFAFCVVQRSLRPGEKRRRSWFIEQAFVALQRQTTRLRAIHPNAVPFSETQAYFYLQLVHASLAHLVPARNGHIVQDMTYALYRRIAAISPEAWKEHYSPEVWNGVPARAHFVPPDLKPLPNALEPTVSWIQPGAELDAANARLRARGLVPEIPPVEVQLFYRSVLLDDAKALSPPVPTSLANATTHARVLRYVHANLVRPLSKSDSEADVQAGCWEFLEKLKTVVQPAATIVAIAQHGLLRGLCKRREAERWASLDNSARTGSGKTAGQEEDGWEAFEEWVKSDWAGVLCWQDWGRFTRQETIQVMLDIWGRYWEHDQRGPYGEPSGGDEAAQTSAEDAGDQKTLVDKNTNNPIDGAGEMVDEWEVVS</sequence>
<dbReference type="Proteomes" id="UP001600064">
    <property type="component" value="Unassembled WGS sequence"/>
</dbReference>
<reference evidence="2 3" key="1">
    <citation type="journal article" date="2024" name="Commun. Biol.">
        <title>Comparative genomic analysis of thermophilic fungi reveals convergent evolutionary adaptations and gene losses.</title>
        <authorList>
            <person name="Steindorff A.S."/>
            <person name="Aguilar-Pontes M.V."/>
            <person name="Robinson A.J."/>
            <person name="Andreopoulos B."/>
            <person name="LaButti K."/>
            <person name="Kuo A."/>
            <person name="Mondo S."/>
            <person name="Riley R."/>
            <person name="Otillar R."/>
            <person name="Haridas S."/>
            <person name="Lipzen A."/>
            <person name="Grimwood J."/>
            <person name="Schmutz J."/>
            <person name="Clum A."/>
            <person name="Reid I.D."/>
            <person name="Moisan M.C."/>
            <person name="Butler G."/>
            <person name="Nguyen T.T.M."/>
            <person name="Dewar K."/>
            <person name="Conant G."/>
            <person name="Drula E."/>
            <person name="Henrissat B."/>
            <person name="Hansel C."/>
            <person name="Singer S."/>
            <person name="Hutchinson M.I."/>
            <person name="de Vries R.P."/>
            <person name="Natvig D.O."/>
            <person name="Powell A.J."/>
            <person name="Tsang A."/>
            <person name="Grigoriev I.V."/>
        </authorList>
    </citation>
    <scope>NUCLEOTIDE SEQUENCE [LARGE SCALE GENOMIC DNA]</scope>
    <source>
        <strain evidence="2 3">ATCC 22073</strain>
    </source>
</reference>
<organism evidence="2 3">
    <name type="scientific">Remersonia thermophila</name>
    <dbReference type="NCBI Taxonomy" id="72144"/>
    <lineage>
        <taxon>Eukaryota</taxon>
        <taxon>Fungi</taxon>
        <taxon>Dikarya</taxon>
        <taxon>Ascomycota</taxon>
        <taxon>Pezizomycotina</taxon>
        <taxon>Sordariomycetes</taxon>
        <taxon>Sordariomycetidae</taxon>
        <taxon>Sordariales</taxon>
        <taxon>Sordariales incertae sedis</taxon>
        <taxon>Remersonia</taxon>
    </lineage>
</organism>
<protein>
    <submittedName>
        <fullName evidence="2">Uncharacterized protein</fullName>
    </submittedName>
</protein>
<evidence type="ECO:0000313" key="2">
    <source>
        <dbReference type="EMBL" id="KAL2270525.1"/>
    </source>
</evidence>
<feature type="region of interest" description="Disordered" evidence="1">
    <location>
        <begin position="701"/>
        <end position="749"/>
    </location>
</feature>
<accession>A0ABR4DK52</accession>